<evidence type="ECO:0000313" key="6">
    <source>
        <dbReference type="Proteomes" id="UP001165124"/>
    </source>
</evidence>
<reference evidence="5" key="1">
    <citation type="submission" date="2023-02" db="EMBL/GenBank/DDBJ databases">
        <title>Actinomadura rubrobrunea NBRC 14622.</title>
        <authorList>
            <person name="Ichikawa N."/>
            <person name="Sato H."/>
            <person name="Tonouchi N."/>
        </authorList>
    </citation>
    <scope>NUCLEOTIDE SEQUENCE</scope>
    <source>
        <strain evidence="5">NBRC 14622</strain>
    </source>
</reference>
<dbReference type="PANTHER" id="PTHR44846:SF1">
    <property type="entry name" value="MANNOSYL-D-GLYCERATE TRANSPORT_METABOLISM SYSTEM REPRESSOR MNGR-RELATED"/>
    <property type="match status" value="1"/>
</dbReference>
<keyword evidence="1" id="KW-0805">Transcription regulation</keyword>
<organism evidence="5 6">
    <name type="scientific">Actinomadura rubrobrunea</name>
    <dbReference type="NCBI Taxonomy" id="115335"/>
    <lineage>
        <taxon>Bacteria</taxon>
        <taxon>Bacillati</taxon>
        <taxon>Actinomycetota</taxon>
        <taxon>Actinomycetes</taxon>
        <taxon>Streptosporangiales</taxon>
        <taxon>Thermomonosporaceae</taxon>
        <taxon>Actinomadura</taxon>
    </lineage>
</organism>
<dbReference type="InterPro" id="IPR036390">
    <property type="entry name" value="WH_DNA-bd_sf"/>
</dbReference>
<keyword evidence="6" id="KW-1185">Reference proteome</keyword>
<gene>
    <name evidence="5" type="ORF">Arub01_17610</name>
</gene>
<evidence type="ECO:0000259" key="4">
    <source>
        <dbReference type="PROSITE" id="PS50949"/>
    </source>
</evidence>
<evidence type="ECO:0000256" key="3">
    <source>
        <dbReference type="ARBA" id="ARBA00023163"/>
    </source>
</evidence>
<dbReference type="GO" id="GO:0003677">
    <property type="term" value="F:DNA binding"/>
    <property type="evidence" value="ECO:0007669"/>
    <property type="project" value="UniProtKB-KW"/>
</dbReference>
<dbReference type="PANTHER" id="PTHR44846">
    <property type="entry name" value="MANNOSYL-D-GLYCERATE TRANSPORT/METABOLISM SYSTEM REPRESSOR MNGR-RELATED"/>
    <property type="match status" value="1"/>
</dbReference>
<accession>A0A9W6PTY8</accession>
<evidence type="ECO:0000313" key="5">
    <source>
        <dbReference type="EMBL" id="GLW63517.1"/>
    </source>
</evidence>
<dbReference type="PROSITE" id="PS50949">
    <property type="entry name" value="HTH_GNTR"/>
    <property type="match status" value="1"/>
</dbReference>
<name>A0A9W6PTY8_9ACTN</name>
<dbReference type="InterPro" id="IPR000524">
    <property type="entry name" value="Tscrpt_reg_HTH_GntR"/>
</dbReference>
<feature type="domain" description="HTH gntR-type" evidence="4">
    <location>
        <begin position="8"/>
        <end position="76"/>
    </location>
</feature>
<dbReference type="Proteomes" id="UP001165124">
    <property type="component" value="Unassembled WGS sequence"/>
</dbReference>
<dbReference type="InterPro" id="IPR050679">
    <property type="entry name" value="Bact_HTH_transcr_reg"/>
</dbReference>
<dbReference type="AlphaFoldDB" id="A0A9W6PTY8"/>
<evidence type="ECO:0000256" key="2">
    <source>
        <dbReference type="ARBA" id="ARBA00023125"/>
    </source>
</evidence>
<dbReference type="PRINTS" id="PR00035">
    <property type="entry name" value="HTHGNTR"/>
</dbReference>
<dbReference type="InterPro" id="IPR036388">
    <property type="entry name" value="WH-like_DNA-bd_sf"/>
</dbReference>
<dbReference type="EMBL" id="BSRZ01000003">
    <property type="protein sequence ID" value="GLW63517.1"/>
    <property type="molecule type" value="Genomic_DNA"/>
</dbReference>
<sequence>MLDLDGPTPLFQQIAAILRARIADGTYPADKRMPSARAIAEEFGVTRGTAVAALDLLKEEGLIYGVRGRGTFPRARD</sequence>
<dbReference type="GO" id="GO:0003700">
    <property type="term" value="F:DNA-binding transcription factor activity"/>
    <property type="evidence" value="ECO:0007669"/>
    <property type="project" value="InterPro"/>
</dbReference>
<dbReference type="RefSeq" id="WP_067912895.1">
    <property type="nucleotide sequence ID" value="NZ_BSRZ01000003.1"/>
</dbReference>
<dbReference type="SUPFAM" id="SSF46785">
    <property type="entry name" value="Winged helix' DNA-binding domain"/>
    <property type="match status" value="1"/>
</dbReference>
<evidence type="ECO:0000256" key="1">
    <source>
        <dbReference type="ARBA" id="ARBA00023015"/>
    </source>
</evidence>
<keyword evidence="3" id="KW-0804">Transcription</keyword>
<dbReference type="SMART" id="SM00345">
    <property type="entry name" value="HTH_GNTR"/>
    <property type="match status" value="1"/>
</dbReference>
<dbReference type="Gene3D" id="1.10.10.10">
    <property type="entry name" value="Winged helix-like DNA-binding domain superfamily/Winged helix DNA-binding domain"/>
    <property type="match status" value="1"/>
</dbReference>
<comment type="caution">
    <text evidence="5">The sequence shown here is derived from an EMBL/GenBank/DDBJ whole genome shotgun (WGS) entry which is preliminary data.</text>
</comment>
<keyword evidence="2" id="KW-0238">DNA-binding</keyword>
<protein>
    <recommendedName>
        <fullName evidence="4">HTH gntR-type domain-containing protein</fullName>
    </recommendedName>
</protein>
<dbReference type="CDD" id="cd07377">
    <property type="entry name" value="WHTH_GntR"/>
    <property type="match status" value="1"/>
</dbReference>
<dbReference type="GO" id="GO:0045892">
    <property type="term" value="P:negative regulation of DNA-templated transcription"/>
    <property type="evidence" value="ECO:0007669"/>
    <property type="project" value="TreeGrafter"/>
</dbReference>
<dbReference type="Pfam" id="PF00392">
    <property type="entry name" value="GntR"/>
    <property type="match status" value="1"/>
</dbReference>
<proteinExistence type="predicted"/>